<comment type="function">
    <text evidence="2">Catalyzes the conversion of D-ribulose 5-phosphate to formate and 3,4-dihydroxy-2-butanone 4-phosphate.</text>
</comment>
<evidence type="ECO:0000256" key="5">
    <source>
        <dbReference type="ARBA" id="ARBA00012153"/>
    </source>
</evidence>
<accession>A0A6N4W3Y8</accession>
<keyword evidence="6" id="KW-0686">Riboflavin biosynthesis</keyword>
<protein>
    <recommendedName>
        <fullName evidence="5">3,4-dihydroxy-2-butanone-4-phosphate synthase</fullName>
        <ecNumber evidence="5">4.1.99.12</ecNumber>
    </recommendedName>
</protein>
<dbReference type="KEGG" id="many:MANY_01540"/>
<dbReference type="PIRSF" id="PIRSF001259">
    <property type="entry name" value="RibA"/>
    <property type="match status" value="1"/>
</dbReference>
<evidence type="ECO:0000256" key="3">
    <source>
        <dbReference type="ARBA" id="ARBA00004904"/>
    </source>
</evidence>
<dbReference type="PANTHER" id="PTHR21327:SF18">
    <property type="entry name" value="3,4-DIHYDROXY-2-BUTANONE 4-PHOSPHATE SYNTHASE"/>
    <property type="match status" value="1"/>
</dbReference>
<dbReference type="InterPro" id="IPR036144">
    <property type="entry name" value="RibA-like_sf"/>
</dbReference>
<dbReference type="Gene3D" id="3.90.870.10">
    <property type="entry name" value="DHBP synthase"/>
    <property type="match status" value="1"/>
</dbReference>
<organism evidence="9 10">
    <name type="scientific">Mycolicibacterium anyangense</name>
    <dbReference type="NCBI Taxonomy" id="1431246"/>
    <lineage>
        <taxon>Bacteria</taxon>
        <taxon>Bacillati</taxon>
        <taxon>Actinomycetota</taxon>
        <taxon>Actinomycetes</taxon>
        <taxon>Mycobacteriales</taxon>
        <taxon>Mycobacteriaceae</taxon>
        <taxon>Mycolicibacterium</taxon>
    </lineage>
</organism>
<dbReference type="EC" id="4.1.99.12" evidence="5"/>
<dbReference type="UniPathway" id="UPA00275">
    <property type="reaction ID" value="UER00399"/>
</dbReference>
<evidence type="ECO:0000313" key="10">
    <source>
        <dbReference type="Proteomes" id="UP000467249"/>
    </source>
</evidence>
<evidence type="ECO:0000259" key="8">
    <source>
        <dbReference type="Pfam" id="PF00925"/>
    </source>
</evidence>
<dbReference type="Proteomes" id="UP000467249">
    <property type="component" value="Chromosome"/>
</dbReference>
<dbReference type="Gene3D" id="3.40.50.10990">
    <property type="entry name" value="GTP cyclohydrolase II"/>
    <property type="match status" value="1"/>
</dbReference>
<comment type="pathway">
    <text evidence="3">Cofactor biosynthesis; riboflavin biosynthesis; 2-hydroxy-3-oxobutyl phosphate from D-ribulose 5-phosphate: step 1/1.</text>
</comment>
<dbReference type="Pfam" id="PF00925">
    <property type="entry name" value="GTP_cyclohydro2"/>
    <property type="match status" value="1"/>
</dbReference>
<evidence type="ECO:0000256" key="4">
    <source>
        <dbReference type="ARBA" id="ARBA00005520"/>
    </source>
</evidence>
<proteinExistence type="inferred from homology"/>
<dbReference type="GO" id="GO:0046872">
    <property type="term" value="F:metal ion binding"/>
    <property type="evidence" value="ECO:0007669"/>
    <property type="project" value="UniProtKB-KW"/>
</dbReference>
<dbReference type="Pfam" id="PF00926">
    <property type="entry name" value="DHBP_synthase"/>
    <property type="match status" value="1"/>
</dbReference>
<dbReference type="AlphaFoldDB" id="A0A6N4W3Y8"/>
<dbReference type="GO" id="GO:0008686">
    <property type="term" value="F:3,4-dihydroxy-2-butanone-4-phosphate synthase activity"/>
    <property type="evidence" value="ECO:0007669"/>
    <property type="project" value="UniProtKB-EC"/>
</dbReference>
<evidence type="ECO:0000313" key="9">
    <source>
        <dbReference type="EMBL" id="BBZ74817.1"/>
    </source>
</evidence>
<dbReference type="GO" id="GO:0009231">
    <property type="term" value="P:riboflavin biosynthetic process"/>
    <property type="evidence" value="ECO:0007669"/>
    <property type="project" value="UniProtKB-UniPathway"/>
</dbReference>
<evidence type="ECO:0000256" key="6">
    <source>
        <dbReference type="ARBA" id="ARBA00022619"/>
    </source>
</evidence>
<dbReference type="RefSeq" id="WP_163802355.1">
    <property type="nucleotide sequence ID" value="NZ_AP022620.1"/>
</dbReference>
<dbReference type="SUPFAM" id="SSF142695">
    <property type="entry name" value="RibA-like"/>
    <property type="match status" value="1"/>
</dbReference>
<gene>
    <name evidence="9" type="primary">ribA1</name>
    <name evidence="9" type="ORF">MANY_01540</name>
</gene>
<dbReference type="GO" id="GO:0003935">
    <property type="term" value="F:GTP cyclohydrolase II activity"/>
    <property type="evidence" value="ECO:0007669"/>
    <property type="project" value="TreeGrafter"/>
</dbReference>
<keyword evidence="10" id="KW-1185">Reference proteome</keyword>
<comment type="catalytic activity">
    <reaction evidence="1">
        <text>D-ribulose 5-phosphate = (2S)-2-hydroxy-3-oxobutyl phosphate + formate + H(+)</text>
        <dbReference type="Rhea" id="RHEA:18457"/>
        <dbReference type="ChEBI" id="CHEBI:15378"/>
        <dbReference type="ChEBI" id="CHEBI:15740"/>
        <dbReference type="ChEBI" id="CHEBI:58121"/>
        <dbReference type="ChEBI" id="CHEBI:58830"/>
        <dbReference type="EC" id="4.1.99.12"/>
    </reaction>
</comment>
<sequence>MRTAHGRVRRAISAVAMGRAVVVVDEVAAQGYLMYAADAATPALLAFTVRHTSGYVRVALPAGDCERLDLPPVCQQPTASAATAAHRVAVDAVDVGTGISATDRARTIATLADADATAADFRRPGHVVPVLAGLHGVLGARAGGAEAAIDLAALAGRRPSGVLCELVSQRHPSTMADTDELSAFAATHRLPMVSIAEIAAYRRRLEPQVMRCAETALPAAAGSFRALGYRDVRDDGEHLAILAGPAGADSPMPLHVHIECLTGDVFGSTACRCGRDLNAAVAGMTTSGSGLIVYLRPPGMRTCGVFTDAAADAEWVSQTVAWILRDLGVYTVRLDDDAPELGLLIFGAIREHGLRVESYRPARSAAG</sequence>
<keyword evidence="7" id="KW-0479">Metal-binding</keyword>
<evidence type="ECO:0000256" key="2">
    <source>
        <dbReference type="ARBA" id="ARBA00002284"/>
    </source>
</evidence>
<name>A0A6N4W3Y8_9MYCO</name>
<dbReference type="InterPro" id="IPR032677">
    <property type="entry name" value="GTP_cyclohydro_II"/>
</dbReference>
<evidence type="ECO:0000256" key="7">
    <source>
        <dbReference type="ARBA" id="ARBA00022723"/>
    </source>
</evidence>
<dbReference type="SUPFAM" id="SSF55821">
    <property type="entry name" value="YrdC/RibB"/>
    <property type="match status" value="1"/>
</dbReference>
<feature type="domain" description="GTP cyclohydrolase II" evidence="8">
    <location>
        <begin position="213"/>
        <end position="309"/>
    </location>
</feature>
<reference evidence="9 10" key="1">
    <citation type="journal article" date="2019" name="Emerg. Microbes Infect.">
        <title>Comprehensive subspecies identification of 175 nontuberculous mycobacteria species based on 7547 genomic profiles.</title>
        <authorList>
            <person name="Matsumoto Y."/>
            <person name="Kinjo T."/>
            <person name="Motooka D."/>
            <person name="Nabeya D."/>
            <person name="Jung N."/>
            <person name="Uechi K."/>
            <person name="Horii T."/>
            <person name="Iida T."/>
            <person name="Fujita J."/>
            <person name="Nakamura S."/>
        </authorList>
    </citation>
    <scope>NUCLEOTIDE SEQUENCE [LARGE SCALE GENOMIC DNA]</scope>
    <source>
        <strain evidence="9 10">JCM 30275</strain>
    </source>
</reference>
<dbReference type="EMBL" id="AP022620">
    <property type="protein sequence ID" value="BBZ74817.1"/>
    <property type="molecule type" value="Genomic_DNA"/>
</dbReference>
<comment type="similarity">
    <text evidence="4">In the N-terminal section; belongs to the DHBP synthase family.</text>
</comment>
<dbReference type="GO" id="GO:0005829">
    <property type="term" value="C:cytosol"/>
    <property type="evidence" value="ECO:0007669"/>
    <property type="project" value="TreeGrafter"/>
</dbReference>
<dbReference type="InterPro" id="IPR000422">
    <property type="entry name" value="DHBP_synthase_RibB"/>
</dbReference>
<evidence type="ECO:0000256" key="1">
    <source>
        <dbReference type="ARBA" id="ARBA00000141"/>
    </source>
</evidence>
<dbReference type="InterPro" id="IPR017945">
    <property type="entry name" value="DHBP_synth_RibB-like_a/b_dom"/>
</dbReference>
<dbReference type="PANTHER" id="PTHR21327">
    <property type="entry name" value="GTP CYCLOHYDROLASE II-RELATED"/>
    <property type="match status" value="1"/>
</dbReference>